<name>A0A3E3E0G3_9FIRM</name>
<protein>
    <submittedName>
        <fullName evidence="1">Uncharacterized protein</fullName>
    </submittedName>
</protein>
<evidence type="ECO:0000313" key="2">
    <source>
        <dbReference type="Proteomes" id="UP000260721"/>
    </source>
</evidence>
<accession>A0A3E3E0G3</accession>
<dbReference type="EMBL" id="QUSK01000021">
    <property type="protein sequence ID" value="RGD74816.1"/>
    <property type="molecule type" value="Genomic_DNA"/>
</dbReference>
<comment type="caution">
    <text evidence="1">The sequence shown here is derived from an EMBL/GenBank/DDBJ whole genome shotgun (WGS) entry which is preliminary data.</text>
</comment>
<sequence length="93" mass="11017">MNELVNKWNEWLKVSKMTEYSIYRNDNEGIQKCLKNFEMQEILELAFESEHYAIDDEFIAYNPDSDTLESFSSDSLDSLYDYKDFVDYLGGTL</sequence>
<gene>
    <name evidence="1" type="ORF">DXC78_09265</name>
</gene>
<dbReference type="Proteomes" id="UP000260721">
    <property type="component" value="Unassembled WGS sequence"/>
</dbReference>
<proteinExistence type="predicted"/>
<dbReference type="RefSeq" id="WP_117446760.1">
    <property type="nucleotide sequence ID" value="NZ_JBFBOW010000001.1"/>
</dbReference>
<reference evidence="1 2" key="1">
    <citation type="submission" date="2018-08" db="EMBL/GenBank/DDBJ databases">
        <title>A genome reference for cultivated species of the human gut microbiota.</title>
        <authorList>
            <person name="Zou Y."/>
            <person name="Xue W."/>
            <person name="Luo G."/>
        </authorList>
    </citation>
    <scope>NUCLEOTIDE SEQUENCE [LARGE SCALE GENOMIC DNA]</scope>
    <source>
        <strain evidence="1 2">TF08-11</strain>
    </source>
</reference>
<organism evidence="1 2">
    <name type="scientific">Faecalicoccus pleomorphus</name>
    <dbReference type="NCBI Taxonomy" id="1323"/>
    <lineage>
        <taxon>Bacteria</taxon>
        <taxon>Bacillati</taxon>
        <taxon>Bacillota</taxon>
        <taxon>Erysipelotrichia</taxon>
        <taxon>Erysipelotrichales</taxon>
        <taxon>Erysipelotrichaceae</taxon>
        <taxon>Faecalicoccus</taxon>
    </lineage>
</organism>
<evidence type="ECO:0000313" key="1">
    <source>
        <dbReference type="EMBL" id="RGD74816.1"/>
    </source>
</evidence>
<dbReference type="AlphaFoldDB" id="A0A3E3E0G3"/>